<organism evidence="4 5">
    <name type="scientific">Chryseosolibacter histidini</name>
    <dbReference type="NCBI Taxonomy" id="2782349"/>
    <lineage>
        <taxon>Bacteria</taxon>
        <taxon>Pseudomonadati</taxon>
        <taxon>Bacteroidota</taxon>
        <taxon>Cytophagia</taxon>
        <taxon>Cytophagales</taxon>
        <taxon>Chryseotaleaceae</taxon>
        <taxon>Chryseosolibacter</taxon>
    </lineage>
</organism>
<dbReference type="PANTHER" id="PTHR44591">
    <property type="entry name" value="STRESS RESPONSE REGULATOR PROTEIN 1"/>
    <property type="match status" value="1"/>
</dbReference>
<dbReference type="Gene3D" id="3.40.50.2300">
    <property type="match status" value="1"/>
</dbReference>
<keyword evidence="5" id="KW-1185">Reference proteome</keyword>
<evidence type="ECO:0000259" key="3">
    <source>
        <dbReference type="PROSITE" id="PS50110"/>
    </source>
</evidence>
<keyword evidence="1 2" id="KW-0597">Phosphoprotein</keyword>
<dbReference type="AlphaFoldDB" id="A0AAP2DHV4"/>
<name>A0AAP2DHV4_9BACT</name>
<comment type="caution">
    <text evidence="4">The sequence shown here is derived from an EMBL/GenBank/DDBJ whole genome shotgun (WGS) entry which is preliminary data.</text>
</comment>
<dbReference type="SMART" id="SM00448">
    <property type="entry name" value="REC"/>
    <property type="match status" value="1"/>
</dbReference>
<evidence type="ECO:0000313" key="5">
    <source>
        <dbReference type="Proteomes" id="UP001319200"/>
    </source>
</evidence>
<protein>
    <submittedName>
        <fullName evidence="4">Response regulator</fullName>
    </submittedName>
</protein>
<feature type="modified residue" description="4-aspartylphosphate" evidence="2">
    <location>
        <position position="53"/>
    </location>
</feature>
<dbReference type="PROSITE" id="PS50110">
    <property type="entry name" value="RESPONSE_REGULATORY"/>
    <property type="match status" value="1"/>
</dbReference>
<feature type="domain" description="Response regulatory" evidence="3">
    <location>
        <begin position="1"/>
        <end position="120"/>
    </location>
</feature>
<evidence type="ECO:0000256" key="1">
    <source>
        <dbReference type="ARBA" id="ARBA00022553"/>
    </source>
</evidence>
<evidence type="ECO:0000313" key="4">
    <source>
        <dbReference type="EMBL" id="MBT1696646.1"/>
    </source>
</evidence>
<dbReference type="Proteomes" id="UP001319200">
    <property type="component" value="Unassembled WGS sequence"/>
</dbReference>
<dbReference type="InterPro" id="IPR001789">
    <property type="entry name" value="Sig_transdc_resp-reg_receiver"/>
</dbReference>
<dbReference type="PANTHER" id="PTHR44591:SF23">
    <property type="entry name" value="CHEY SUBFAMILY"/>
    <property type="match status" value="1"/>
</dbReference>
<sequence length="131" mass="14573">MVLLIDDDKDDCDIFCDAANQVSECKCHCVHSPVDALSVLAKTQKLPICIFLDINMPVMDGFAVLKQIRSNPKFSNVPVVVYSTTPNPNEAKRALASGADRFIRKTSDYSRLVSMLREVKTELIDGRLGNR</sequence>
<dbReference type="Pfam" id="PF00072">
    <property type="entry name" value="Response_reg"/>
    <property type="match status" value="1"/>
</dbReference>
<dbReference type="InterPro" id="IPR050595">
    <property type="entry name" value="Bact_response_regulator"/>
</dbReference>
<gene>
    <name evidence="4" type="ORF">KK083_07165</name>
</gene>
<dbReference type="InterPro" id="IPR011006">
    <property type="entry name" value="CheY-like_superfamily"/>
</dbReference>
<evidence type="ECO:0000256" key="2">
    <source>
        <dbReference type="PROSITE-ProRule" id="PRU00169"/>
    </source>
</evidence>
<dbReference type="GO" id="GO:0000160">
    <property type="term" value="P:phosphorelay signal transduction system"/>
    <property type="evidence" value="ECO:0007669"/>
    <property type="project" value="InterPro"/>
</dbReference>
<dbReference type="RefSeq" id="WP_254161958.1">
    <property type="nucleotide sequence ID" value="NZ_JAHESF010000005.1"/>
</dbReference>
<dbReference type="SUPFAM" id="SSF52172">
    <property type="entry name" value="CheY-like"/>
    <property type="match status" value="1"/>
</dbReference>
<reference evidence="4 5" key="1">
    <citation type="submission" date="2021-05" db="EMBL/GenBank/DDBJ databases">
        <title>A Polyphasic approach of four new species of the genus Ohtaekwangia: Ohtaekwangia histidinii sp. nov., Ohtaekwangia cretensis sp. nov., Ohtaekwangia indiensis sp. nov., Ohtaekwangia reichenbachii sp. nov. from diverse environment.</title>
        <authorList>
            <person name="Octaviana S."/>
        </authorList>
    </citation>
    <scope>NUCLEOTIDE SEQUENCE [LARGE SCALE GENOMIC DNA]</scope>
    <source>
        <strain evidence="4 5">PWU4</strain>
    </source>
</reference>
<proteinExistence type="predicted"/>
<accession>A0AAP2DHV4</accession>
<dbReference type="EMBL" id="JAHESF010000005">
    <property type="protein sequence ID" value="MBT1696646.1"/>
    <property type="molecule type" value="Genomic_DNA"/>
</dbReference>